<organism evidence="1 2">
    <name type="scientific">Dreissena polymorpha</name>
    <name type="common">Zebra mussel</name>
    <name type="synonym">Mytilus polymorpha</name>
    <dbReference type="NCBI Taxonomy" id="45954"/>
    <lineage>
        <taxon>Eukaryota</taxon>
        <taxon>Metazoa</taxon>
        <taxon>Spiralia</taxon>
        <taxon>Lophotrochozoa</taxon>
        <taxon>Mollusca</taxon>
        <taxon>Bivalvia</taxon>
        <taxon>Autobranchia</taxon>
        <taxon>Heteroconchia</taxon>
        <taxon>Euheterodonta</taxon>
        <taxon>Imparidentia</taxon>
        <taxon>Neoheterodontei</taxon>
        <taxon>Myida</taxon>
        <taxon>Dreissenoidea</taxon>
        <taxon>Dreissenidae</taxon>
        <taxon>Dreissena</taxon>
    </lineage>
</organism>
<dbReference type="EMBL" id="JAIWYP010000011">
    <property type="protein sequence ID" value="KAH3740375.1"/>
    <property type="molecule type" value="Genomic_DNA"/>
</dbReference>
<dbReference type="AlphaFoldDB" id="A0A9D4D8W5"/>
<gene>
    <name evidence="1" type="ORF">DPMN_047081</name>
</gene>
<reference evidence="1" key="2">
    <citation type="submission" date="2020-11" db="EMBL/GenBank/DDBJ databases">
        <authorList>
            <person name="McCartney M.A."/>
            <person name="Auch B."/>
            <person name="Kono T."/>
            <person name="Mallez S."/>
            <person name="Becker A."/>
            <person name="Gohl D.M."/>
            <person name="Silverstein K.A.T."/>
            <person name="Koren S."/>
            <person name="Bechman K.B."/>
            <person name="Herman A."/>
            <person name="Abrahante J.E."/>
            <person name="Garbe J."/>
        </authorList>
    </citation>
    <scope>NUCLEOTIDE SEQUENCE</scope>
    <source>
        <strain evidence="1">Duluth1</strain>
        <tissue evidence="1">Whole animal</tissue>
    </source>
</reference>
<evidence type="ECO:0000313" key="1">
    <source>
        <dbReference type="EMBL" id="KAH3740375.1"/>
    </source>
</evidence>
<evidence type="ECO:0000313" key="2">
    <source>
        <dbReference type="Proteomes" id="UP000828390"/>
    </source>
</evidence>
<sequence>MSVSRRTAYLPHHGDRLVVRSRNDNSAWRLESPIATQCNDFHDCSGHVIWKFCACLSDIEREIRLLRRPYQCLGCRDRQEDLKVNTITRLNDKKDYDTSRPVNRGLKYDSSQIYDTSRSVNRSNCKHNKGLKYDTSRPVNRGLKYATSRPVNRSTCKQSRGLKYDTSRPVNRYDTSRPLNRYGLKYDTIRTVSRGLKYDMCRIYDARQPVNRFPLWYFHTHGNAPPPE</sequence>
<comment type="caution">
    <text evidence="1">The sequence shown here is derived from an EMBL/GenBank/DDBJ whole genome shotgun (WGS) entry which is preliminary data.</text>
</comment>
<protein>
    <submittedName>
        <fullName evidence="1">Uncharacterized protein</fullName>
    </submittedName>
</protein>
<accession>A0A9D4D8W5</accession>
<dbReference type="Proteomes" id="UP000828390">
    <property type="component" value="Unassembled WGS sequence"/>
</dbReference>
<keyword evidence="2" id="KW-1185">Reference proteome</keyword>
<name>A0A9D4D8W5_DREPO</name>
<proteinExistence type="predicted"/>
<reference evidence="1" key="1">
    <citation type="journal article" date="2019" name="bioRxiv">
        <title>The Genome of the Zebra Mussel, Dreissena polymorpha: A Resource for Invasive Species Research.</title>
        <authorList>
            <person name="McCartney M.A."/>
            <person name="Auch B."/>
            <person name="Kono T."/>
            <person name="Mallez S."/>
            <person name="Zhang Y."/>
            <person name="Obille A."/>
            <person name="Becker A."/>
            <person name="Abrahante J.E."/>
            <person name="Garbe J."/>
            <person name="Badalamenti J.P."/>
            <person name="Herman A."/>
            <person name="Mangelson H."/>
            <person name="Liachko I."/>
            <person name="Sullivan S."/>
            <person name="Sone E.D."/>
            <person name="Koren S."/>
            <person name="Silverstein K.A.T."/>
            <person name="Beckman K.B."/>
            <person name="Gohl D.M."/>
        </authorList>
    </citation>
    <scope>NUCLEOTIDE SEQUENCE</scope>
    <source>
        <strain evidence="1">Duluth1</strain>
        <tissue evidence="1">Whole animal</tissue>
    </source>
</reference>